<dbReference type="Pfam" id="PF12833">
    <property type="entry name" value="HTH_18"/>
    <property type="match status" value="1"/>
</dbReference>
<sequence length="318" mass="35731">MNIDVHFPNITSTLQIVGCHFSVKPPGWSFPNHHHYLFELLYCWSGSVTHMINGRKLDLHAGDWLLLQSGVRHQMQNVSGETYSFFNLHFDIDDPKLRKLLSGSKYRHITKQDSEHSSLPLYMKEMELLLLRSLLPVNGQSAANGTLEAVPDGGRIELTSDNQMALQAYTLLIVREFIRFSSAGAAAVQQSSPSIPNEATQSEADTAHAIEEKLRSMIFASGSISDIAEELHLSRSQCSKIFTRVYGIPPRQYLSRLKLNKAKQLLVNSDMTIEEISSRLGFGSISHFSRQFRRWSGMPPTQFRPKPSISKESGEAEG</sequence>
<dbReference type="InterPro" id="IPR014710">
    <property type="entry name" value="RmlC-like_jellyroll"/>
</dbReference>
<dbReference type="PROSITE" id="PS00041">
    <property type="entry name" value="HTH_ARAC_FAMILY_1"/>
    <property type="match status" value="1"/>
</dbReference>
<dbReference type="Gene3D" id="1.10.10.60">
    <property type="entry name" value="Homeodomain-like"/>
    <property type="match status" value="2"/>
</dbReference>
<evidence type="ECO:0000256" key="1">
    <source>
        <dbReference type="ARBA" id="ARBA00023015"/>
    </source>
</evidence>
<dbReference type="Gene3D" id="2.60.120.10">
    <property type="entry name" value="Jelly Rolls"/>
    <property type="match status" value="1"/>
</dbReference>
<evidence type="ECO:0000313" key="7">
    <source>
        <dbReference type="Proteomes" id="UP001597120"/>
    </source>
</evidence>
<evidence type="ECO:0000256" key="2">
    <source>
        <dbReference type="ARBA" id="ARBA00023125"/>
    </source>
</evidence>
<dbReference type="Proteomes" id="UP001597120">
    <property type="component" value="Unassembled WGS sequence"/>
</dbReference>
<evidence type="ECO:0000256" key="4">
    <source>
        <dbReference type="SAM" id="MobiDB-lite"/>
    </source>
</evidence>
<proteinExistence type="predicted"/>
<protein>
    <submittedName>
        <fullName evidence="6">AraC family transcriptional regulator</fullName>
    </submittedName>
</protein>
<dbReference type="PANTHER" id="PTHR43280:SF2">
    <property type="entry name" value="HTH-TYPE TRANSCRIPTIONAL REGULATOR EXSA"/>
    <property type="match status" value="1"/>
</dbReference>
<organism evidence="6 7">
    <name type="scientific">Paenibacillus residui</name>
    <dbReference type="NCBI Taxonomy" id="629724"/>
    <lineage>
        <taxon>Bacteria</taxon>
        <taxon>Bacillati</taxon>
        <taxon>Bacillota</taxon>
        <taxon>Bacilli</taxon>
        <taxon>Bacillales</taxon>
        <taxon>Paenibacillaceae</taxon>
        <taxon>Paenibacillus</taxon>
    </lineage>
</organism>
<dbReference type="SUPFAM" id="SSF46689">
    <property type="entry name" value="Homeodomain-like"/>
    <property type="match status" value="1"/>
</dbReference>
<dbReference type="InterPro" id="IPR018060">
    <property type="entry name" value="HTH_AraC"/>
</dbReference>
<dbReference type="InterPro" id="IPR009057">
    <property type="entry name" value="Homeodomain-like_sf"/>
</dbReference>
<dbReference type="InterPro" id="IPR020449">
    <property type="entry name" value="Tscrpt_reg_AraC-type_HTH"/>
</dbReference>
<dbReference type="InterPro" id="IPR037923">
    <property type="entry name" value="HTH-like"/>
</dbReference>
<dbReference type="InterPro" id="IPR003313">
    <property type="entry name" value="AraC-bd"/>
</dbReference>
<name>A0ABW3DG99_9BACL</name>
<dbReference type="SMART" id="SM00342">
    <property type="entry name" value="HTH_ARAC"/>
    <property type="match status" value="1"/>
</dbReference>
<evidence type="ECO:0000313" key="6">
    <source>
        <dbReference type="EMBL" id="MFD0871100.1"/>
    </source>
</evidence>
<reference evidence="7" key="1">
    <citation type="journal article" date="2019" name="Int. J. Syst. Evol. Microbiol.">
        <title>The Global Catalogue of Microorganisms (GCM) 10K type strain sequencing project: providing services to taxonomists for standard genome sequencing and annotation.</title>
        <authorList>
            <consortium name="The Broad Institute Genomics Platform"/>
            <consortium name="The Broad Institute Genome Sequencing Center for Infectious Disease"/>
            <person name="Wu L."/>
            <person name="Ma J."/>
        </authorList>
    </citation>
    <scope>NUCLEOTIDE SEQUENCE [LARGE SCALE GENOMIC DNA]</scope>
    <source>
        <strain evidence="7">CCUG 57263</strain>
    </source>
</reference>
<keyword evidence="1" id="KW-0805">Transcription regulation</keyword>
<feature type="region of interest" description="Disordered" evidence="4">
    <location>
        <begin position="296"/>
        <end position="318"/>
    </location>
</feature>
<keyword evidence="7" id="KW-1185">Reference proteome</keyword>
<dbReference type="SUPFAM" id="SSF51215">
    <property type="entry name" value="Regulatory protein AraC"/>
    <property type="match status" value="1"/>
</dbReference>
<keyword evidence="3" id="KW-0804">Transcription</keyword>
<dbReference type="Pfam" id="PF02311">
    <property type="entry name" value="AraC_binding"/>
    <property type="match status" value="1"/>
</dbReference>
<dbReference type="PROSITE" id="PS01124">
    <property type="entry name" value="HTH_ARAC_FAMILY_2"/>
    <property type="match status" value="1"/>
</dbReference>
<dbReference type="RefSeq" id="WP_379290001.1">
    <property type="nucleotide sequence ID" value="NZ_JBHTIU010000074.1"/>
</dbReference>
<evidence type="ECO:0000256" key="3">
    <source>
        <dbReference type="ARBA" id="ARBA00023163"/>
    </source>
</evidence>
<keyword evidence="2" id="KW-0238">DNA-binding</keyword>
<dbReference type="CDD" id="cd02208">
    <property type="entry name" value="cupin_RmlC-like"/>
    <property type="match status" value="1"/>
</dbReference>
<gene>
    <name evidence="6" type="ORF">ACFQ03_18325</name>
</gene>
<dbReference type="EMBL" id="JBHTIU010000074">
    <property type="protein sequence ID" value="MFD0871100.1"/>
    <property type="molecule type" value="Genomic_DNA"/>
</dbReference>
<dbReference type="InterPro" id="IPR018062">
    <property type="entry name" value="HTH_AraC-typ_CS"/>
</dbReference>
<feature type="domain" description="HTH araC/xylS-type" evidence="5">
    <location>
        <begin position="204"/>
        <end position="306"/>
    </location>
</feature>
<evidence type="ECO:0000259" key="5">
    <source>
        <dbReference type="PROSITE" id="PS01124"/>
    </source>
</evidence>
<accession>A0ABW3DG99</accession>
<dbReference type="PRINTS" id="PR00032">
    <property type="entry name" value="HTHARAC"/>
</dbReference>
<comment type="caution">
    <text evidence="6">The sequence shown here is derived from an EMBL/GenBank/DDBJ whole genome shotgun (WGS) entry which is preliminary data.</text>
</comment>
<dbReference type="PANTHER" id="PTHR43280">
    <property type="entry name" value="ARAC-FAMILY TRANSCRIPTIONAL REGULATOR"/>
    <property type="match status" value="1"/>
</dbReference>